<evidence type="ECO:0000256" key="5">
    <source>
        <dbReference type="SAM" id="Phobius"/>
    </source>
</evidence>
<evidence type="ECO:0000256" key="3">
    <source>
        <dbReference type="ARBA" id="ARBA00022989"/>
    </source>
</evidence>
<dbReference type="GO" id="GO:0005886">
    <property type="term" value="C:plasma membrane"/>
    <property type="evidence" value="ECO:0007669"/>
    <property type="project" value="UniProtKB-ARBA"/>
</dbReference>
<gene>
    <name evidence="6" type="ORF">G3M78_12410</name>
</gene>
<dbReference type="EMBL" id="CP048620">
    <property type="protein sequence ID" value="QPJ66152.1"/>
    <property type="molecule type" value="Genomic_DNA"/>
</dbReference>
<dbReference type="KEGG" id="nva:G3M78_12410"/>
<evidence type="ECO:0000256" key="1">
    <source>
        <dbReference type="ARBA" id="ARBA00004141"/>
    </source>
</evidence>
<evidence type="ECO:0000313" key="7">
    <source>
        <dbReference type="Proteomes" id="UP000594464"/>
    </source>
</evidence>
<keyword evidence="4 5" id="KW-0472">Membrane</keyword>
<dbReference type="Proteomes" id="UP000594464">
    <property type="component" value="Chromosome"/>
</dbReference>
<evidence type="ECO:0000256" key="2">
    <source>
        <dbReference type="ARBA" id="ARBA00022692"/>
    </source>
</evidence>
<feature type="transmembrane region" description="Helical" evidence="5">
    <location>
        <begin position="72"/>
        <end position="91"/>
    </location>
</feature>
<dbReference type="CDD" id="cd16914">
    <property type="entry name" value="EcfT"/>
    <property type="match status" value="1"/>
</dbReference>
<protein>
    <submittedName>
        <fullName evidence="6">Uncharacterized protein</fullName>
    </submittedName>
</protein>
<name>A0A7T0C3Z8_9BACT</name>
<organism evidence="6 7">
    <name type="scientific">Candidatus Nitrohelix vancouverensis</name>
    <dbReference type="NCBI Taxonomy" id="2705534"/>
    <lineage>
        <taxon>Bacteria</taxon>
        <taxon>Pseudomonadati</taxon>
        <taxon>Nitrospinota/Tectimicrobiota group</taxon>
        <taxon>Nitrospinota</taxon>
        <taxon>Nitrospinia</taxon>
        <taxon>Nitrospinales</taxon>
        <taxon>Nitrospinaceae</taxon>
        <taxon>Candidatus Nitrohelix</taxon>
    </lineage>
</organism>
<reference evidence="7" key="1">
    <citation type="submission" date="2020-02" db="EMBL/GenBank/DDBJ databases">
        <title>Genomic and physiological characterization of two novel Nitrospinaceae genera.</title>
        <authorList>
            <person name="Mueller A.J."/>
            <person name="Jung M.-Y."/>
            <person name="Strachan C.R."/>
            <person name="Herbold C.W."/>
            <person name="Kirkegaard R.H."/>
            <person name="Daims H."/>
        </authorList>
    </citation>
    <scope>NUCLEOTIDE SEQUENCE [LARGE SCALE GENOMIC DNA]</scope>
</reference>
<dbReference type="Pfam" id="PF02361">
    <property type="entry name" value="CbiQ"/>
    <property type="match status" value="1"/>
</dbReference>
<proteinExistence type="predicted"/>
<feature type="transmembrane region" description="Helical" evidence="5">
    <location>
        <begin position="35"/>
        <end position="60"/>
    </location>
</feature>
<keyword evidence="3 5" id="KW-1133">Transmembrane helix</keyword>
<dbReference type="InterPro" id="IPR003339">
    <property type="entry name" value="ABC/ECF_trnsptr_transmembrane"/>
</dbReference>
<comment type="subcellular location">
    <subcellularLocation>
        <location evidence="1">Membrane</location>
        <topology evidence="1">Multi-pass membrane protein</topology>
    </subcellularLocation>
</comment>
<keyword evidence="2 5" id="KW-0812">Transmembrane</keyword>
<accession>A0A7T0C3Z8</accession>
<evidence type="ECO:0000313" key="6">
    <source>
        <dbReference type="EMBL" id="QPJ66152.1"/>
    </source>
</evidence>
<dbReference type="AlphaFoldDB" id="A0A7T0C3Z8"/>
<evidence type="ECO:0000256" key="4">
    <source>
        <dbReference type="ARBA" id="ARBA00023136"/>
    </source>
</evidence>
<sequence>MTDLHQFQNLDGGAYRAGNSPVHTVSVEKKLALCFALFIAAGVSKGWGLAGVASLVWIFWRLSGQSFFSALAALRSFRVFIVMMAGASLFFQEPSLSGGGGRVGLVDVMQFVEPTLQMSLRLIVMIWISLIFTRTTSPLDIKQSLQSRFGNQDSPGGGAPELFKVMILSWQLLPDLLKRFMAQIQQVFSRDKADRNIFRRSMSAARQVMPLVAQVIKEASAPSTSR</sequence>